<dbReference type="AlphaFoldDB" id="A0A0A9X7S7"/>
<accession>A0A0A9X7S7</accession>
<keyword evidence="2" id="KW-0413">Isomerase</keyword>
<evidence type="ECO:0000256" key="1">
    <source>
        <dbReference type="SAM" id="MobiDB-lite"/>
    </source>
</evidence>
<feature type="non-terminal residue" evidence="2">
    <location>
        <position position="1"/>
    </location>
</feature>
<feature type="compositionally biased region" description="Low complexity" evidence="1">
    <location>
        <begin position="54"/>
        <end position="80"/>
    </location>
</feature>
<gene>
    <name evidence="2" type="primary">hisA_3</name>
    <name evidence="2" type="ORF">CM83_607</name>
</gene>
<reference evidence="2" key="1">
    <citation type="journal article" date="2014" name="PLoS ONE">
        <title>Transcriptome-Based Identification of ABC Transporters in the Western Tarnished Plant Bug Lygus hesperus.</title>
        <authorList>
            <person name="Hull J.J."/>
            <person name="Chaney K."/>
            <person name="Geib S.M."/>
            <person name="Fabrick J.A."/>
            <person name="Brent C.S."/>
            <person name="Walsh D."/>
            <person name="Lavine L.C."/>
        </authorList>
    </citation>
    <scope>NUCLEOTIDE SEQUENCE</scope>
</reference>
<proteinExistence type="predicted"/>
<protein>
    <submittedName>
        <fullName evidence="2">1-(5-phosphoribosyl)-5-[(5-phosphoribosylamino)methylideneamino] imidazole-4-carboxamide isomerase</fullName>
    </submittedName>
</protein>
<reference evidence="2" key="2">
    <citation type="submission" date="2014-07" db="EMBL/GenBank/DDBJ databases">
        <authorList>
            <person name="Hull J."/>
        </authorList>
    </citation>
    <scope>NUCLEOTIDE SEQUENCE</scope>
</reference>
<organism evidence="2">
    <name type="scientific">Lygus hesperus</name>
    <name type="common">Western plant bug</name>
    <dbReference type="NCBI Taxonomy" id="30085"/>
    <lineage>
        <taxon>Eukaryota</taxon>
        <taxon>Metazoa</taxon>
        <taxon>Ecdysozoa</taxon>
        <taxon>Arthropoda</taxon>
        <taxon>Hexapoda</taxon>
        <taxon>Insecta</taxon>
        <taxon>Pterygota</taxon>
        <taxon>Neoptera</taxon>
        <taxon>Paraneoptera</taxon>
        <taxon>Hemiptera</taxon>
        <taxon>Heteroptera</taxon>
        <taxon>Panheteroptera</taxon>
        <taxon>Cimicomorpha</taxon>
        <taxon>Miridae</taxon>
        <taxon>Mirini</taxon>
        <taxon>Lygus</taxon>
    </lineage>
</organism>
<evidence type="ECO:0000313" key="2">
    <source>
        <dbReference type="EMBL" id="JAG15681.1"/>
    </source>
</evidence>
<feature type="region of interest" description="Disordered" evidence="1">
    <location>
        <begin position="51"/>
        <end position="118"/>
    </location>
</feature>
<dbReference type="GO" id="GO:0016853">
    <property type="term" value="F:isomerase activity"/>
    <property type="evidence" value="ECO:0007669"/>
    <property type="project" value="UniProtKB-KW"/>
</dbReference>
<dbReference type="EMBL" id="GBHO01027923">
    <property type="protein sequence ID" value="JAG15681.1"/>
    <property type="molecule type" value="Transcribed_RNA"/>
</dbReference>
<sequence length="118" mass="12775">YPSMSGRLQFHLPHLLVATHLHRFPTQVTKLAWMVLAPRIPVDTAGRLHGVWRSTTPSSTGFDGSTTGTTDSDASVGSSDTMDRAPTPVFQVDCRREIQAGISDSHRTRGSTASGTNR</sequence>
<name>A0A0A9X7S7_LYGHE</name>